<organism evidence="3 4">
    <name type="scientific">Wolfiporia cocos (strain MD-104)</name>
    <name type="common">Brown rot fungus</name>
    <dbReference type="NCBI Taxonomy" id="742152"/>
    <lineage>
        <taxon>Eukaryota</taxon>
        <taxon>Fungi</taxon>
        <taxon>Dikarya</taxon>
        <taxon>Basidiomycota</taxon>
        <taxon>Agaricomycotina</taxon>
        <taxon>Agaricomycetes</taxon>
        <taxon>Polyporales</taxon>
        <taxon>Phaeolaceae</taxon>
        <taxon>Wolfiporia</taxon>
    </lineage>
</organism>
<dbReference type="AlphaFoldDB" id="A0A2H3J4P9"/>
<feature type="transmembrane region" description="Helical" evidence="1">
    <location>
        <begin position="138"/>
        <end position="157"/>
    </location>
</feature>
<gene>
    <name evidence="3" type="ORF">WOLCODRAFT_167385</name>
</gene>
<feature type="transmembrane region" description="Helical" evidence="1">
    <location>
        <begin position="71"/>
        <end position="95"/>
    </location>
</feature>
<proteinExistence type="predicted"/>
<reference evidence="3 4" key="1">
    <citation type="journal article" date="2012" name="Science">
        <title>The Paleozoic origin of enzymatic lignin decomposition reconstructed from 31 fungal genomes.</title>
        <authorList>
            <person name="Floudas D."/>
            <person name="Binder M."/>
            <person name="Riley R."/>
            <person name="Barry K."/>
            <person name="Blanchette R.A."/>
            <person name="Henrissat B."/>
            <person name="Martinez A.T."/>
            <person name="Otillar R."/>
            <person name="Spatafora J.W."/>
            <person name="Yadav J.S."/>
            <person name="Aerts A."/>
            <person name="Benoit I."/>
            <person name="Boyd A."/>
            <person name="Carlson A."/>
            <person name="Copeland A."/>
            <person name="Coutinho P.M."/>
            <person name="de Vries R.P."/>
            <person name="Ferreira P."/>
            <person name="Findley K."/>
            <person name="Foster B."/>
            <person name="Gaskell J."/>
            <person name="Glotzer D."/>
            <person name="Gorecki P."/>
            <person name="Heitman J."/>
            <person name="Hesse C."/>
            <person name="Hori C."/>
            <person name="Igarashi K."/>
            <person name="Jurgens J.A."/>
            <person name="Kallen N."/>
            <person name="Kersten P."/>
            <person name="Kohler A."/>
            <person name="Kuees U."/>
            <person name="Kumar T.K.A."/>
            <person name="Kuo A."/>
            <person name="LaButti K."/>
            <person name="Larrondo L.F."/>
            <person name="Lindquist E."/>
            <person name="Ling A."/>
            <person name="Lombard V."/>
            <person name="Lucas S."/>
            <person name="Lundell T."/>
            <person name="Martin R."/>
            <person name="McLaughlin D.J."/>
            <person name="Morgenstern I."/>
            <person name="Morin E."/>
            <person name="Murat C."/>
            <person name="Nagy L.G."/>
            <person name="Nolan M."/>
            <person name="Ohm R.A."/>
            <person name="Patyshakuliyeva A."/>
            <person name="Rokas A."/>
            <person name="Ruiz-Duenas F.J."/>
            <person name="Sabat G."/>
            <person name="Salamov A."/>
            <person name="Samejima M."/>
            <person name="Schmutz J."/>
            <person name="Slot J.C."/>
            <person name="St John F."/>
            <person name="Stenlid J."/>
            <person name="Sun H."/>
            <person name="Sun S."/>
            <person name="Syed K."/>
            <person name="Tsang A."/>
            <person name="Wiebenga A."/>
            <person name="Young D."/>
            <person name="Pisabarro A."/>
            <person name="Eastwood D.C."/>
            <person name="Martin F."/>
            <person name="Cullen D."/>
            <person name="Grigoriev I.V."/>
            <person name="Hibbett D.S."/>
        </authorList>
    </citation>
    <scope>NUCLEOTIDE SEQUENCE [LARGE SCALE GENOMIC DNA]</scope>
    <source>
        <strain evidence="3 4">MD-104</strain>
    </source>
</reference>
<feature type="transmembrane region" description="Helical" evidence="1">
    <location>
        <begin position="107"/>
        <end position="126"/>
    </location>
</feature>
<keyword evidence="1" id="KW-0812">Transmembrane</keyword>
<keyword evidence="1" id="KW-0472">Membrane</keyword>
<evidence type="ECO:0000259" key="2">
    <source>
        <dbReference type="Pfam" id="PF20151"/>
    </source>
</evidence>
<evidence type="ECO:0000313" key="3">
    <source>
        <dbReference type="EMBL" id="PCH37210.1"/>
    </source>
</evidence>
<dbReference type="InterPro" id="IPR045340">
    <property type="entry name" value="DUF6533"/>
</dbReference>
<keyword evidence="4" id="KW-1185">Reference proteome</keyword>
<dbReference type="EMBL" id="KB467909">
    <property type="protein sequence ID" value="PCH37210.1"/>
    <property type="molecule type" value="Genomic_DNA"/>
</dbReference>
<dbReference type="STRING" id="742152.A0A2H3J4P9"/>
<evidence type="ECO:0000256" key="1">
    <source>
        <dbReference type="SAM" id="Phobius"/>
    </source>
</evidence>
<accession>A0A2H3J4P9</accession>
<sequence length="158" mass="18109">MYWRQPSQLSFSRGWIFEITMASITPPEVVEFLVQESTLMGYISGAGAVLILYDYILTFNQERMLMWGSKSRVITAIFLVNRCVMLSTCISLILNLPIWKDVVSEEVTYYLFEVAEILSPTLWAVFSAFRSYIVSNHCWPTTLLTLVLGLMPVFTTLI</sequence>
<dbReference type="Proteomes" id="UP000218811">
    <property type="component" value="Unassembled WGS sequence"/>
</dbReference>
<feature type="transmembrane region" description="Helical" evidence="1">
    <location>
        <begin position="39"/>
        <end position="59"/>
    </location>
</feature>
<evidence type="ECO:0000313" key="4">
    <source>
        <dbReference type="Proteomes" id="UP000218811"/>
    </source>
</evidence>
<keyword evidence="1" id="KW-1133">Transmembrane helix</keyword>
<protein>
    <recommendedName>
        <fullName evidence="2">DUF6533 domain-containing protein</fullName>
    </recommendedName>
</protein>
<name>A0A2H3J4P9_WOLCO</name>
<dbReference type="OrthoDB" id="2803882at2759"/>
<feature type="domain" description="DUF6533" evidence="2">
    <location>
        <begin position="42"/>
        <end position="86"/>
    </location>
</feature>
<feature type="non-terminal residue" evidence="3">
    <location>
        <position position="158"/>
    </location>
</feature>
<dbReference type="Pfam" id="PF20151">
    <property type="entry name" value="DUF6533"/>
    <property type="match status" value="1"/>
</dbReference>